<name>A0A7X6M0K9_9NOCA</name>
<evidence type="ECO:0000313" key="2">
    <source>
        <dbReference type="EMBL" id="NKY87539.1"/>
    </source>
</evidence>
<accession>A0A7X6M0K9</accession>
<dbReference type="EMBL" id="JAAXPE010000019">
    <property type="protein sequence ID" value="NKY87539.1"/>
    <property type="molecule type" value="Genomic_DNA"/>
</dbReference>
<sequence>MRKPLLGLGLATIAATGVVIIVHYTHEPASRPQEYSVVNNDKPADHQTDGLDDLEEPNIEGPSPTSVKDFVEDSQPGPGTAP</sequence>
<dbReference type="RefSeq" id="WP_157171641.1">
    <property type="nucleotide sequence ID" value="NZ_CAWPHS010000011.1"/>
</dbReference>
<evidence type="ECO:0000313" key="3">
    <source>
        <dbReference type="Proteomes" id="UP000523447"/>
    </source>
</evidence>
<keyword evidence="3" id="KW-1185">Reference proteome</keyword>
<protein>
    <submittedName>
        <fullName evidence="2">Uncharacterized protein</fullName>
    </submittedName>
</protein>
<organism evidence="2 3">
    <name type="scientific">Nocardia veterana</name>
    <dbReference type="NCBI Taxonomy" id="132249"/>
    <lineage>
        <taxon>Bacteria</taxon>
        <taxon>Bacillati</taxon>
        <taxon>Actinomycetota</taxon>
        <taxon>Actinomycetes</taxon>
        <taxon>Mycobacteriales</taxon>
        <taxon>Nocardiaceae</taxon>
        <taxon>Nocardia</taxon>
    </lineage>
</organism>
<dbReference type="AlphaFoldDB" id="A0A7X6M0K9"/>
<dbReference type="Proteomes" id="UP000523447">
    <property type="component" value="Unassembled WGS sequence"/>
</dbReference>
<reference evidence="2 3" key="1">
    <citation type="submission" date="2020-04" db="EMBL/GenBank/DDBJ databases">
        <title>MicrobeNet Type strains.</title>
        <authorList>
            <person name="Nicholson A.C."/>
        </authorList>
    </citation>
    <scope>NUCLEOTIDE SEQUENCE [LARGE SCALE GENOMIC DNA]</scope>
    <source>
        <strain evidence="2 3">DSM 44445</strain>
    </source>
</reference>
<feature type="region of interest" description="Disordered" evidence="1">
    <location>
        <begin position="29"/>
        <end position="82"/>
    </location>
</feature>
<evidence type="ECO:0000256" key="1">
    <source>
        <dbReference type="SAM" id="MobiDB-lite"/>
    </source>
</evidence>
<proteinExistence type="predicted"/>
<gene>
    <name evidence="2" type="ORF">HGA07_18110</name>
</gene>
<comment type="caution">
    <text evidence="2">The sequence shown here is derived from an EMBL/GenBank/DDBJ whole genome shotgun (WGS) entry which is preliminary data.</text>
</comment>